<dbReference type="Gene3D" id="3.40.50.150">
    <property type="entry name" value="Vaccinia Virus protein VP39"/>
    <property type="match status" value="1"/>
</dbReference>
<name>A0A0F8YMN6_9ZZZZ</name>
<evidence type="ECO:0000256" key="1">
    <source>
        <dbReference type="SAM" id="MobiDB-lite"/>
    </source>
</evidence>
<evidence type="ECO:0000313" key="2">
    <source>
        <dbReference type="EMBL" id="KKK82688.1"/>
    </source>
</evidence>
<comment type="caution">
    <text evidence="2">The sequence shown here is derived from an EMBL/GenBank/DDBJ whole genome shotgun (WGS) entry which is preliminary data.</text>
</comment>
<dbReference type="InterPro" id="IPR029063">
    <property type="entry name" value="SAM-dependent_MTases_sf"/>
</dbReference>
<reference evidence="2" key="1">
    <citation type="journal article" date="2015" name="Nature">
        <title>Complex archaea that bridge the gap between prokaryotes and eukaryotes.</title>
        <authorList>
            <person name="Spang A."/>
            <person name="Saw J.H."/>
            <person name="Jorgensen S.L."/>
            <person name="Zaremba-Niedzwiedzka K."/>
            <person name="Martijn J."/>
            <person name="Lind A.E."/>
            <person name="van Eijk R."/>
            <person name="Schleper C."/>
            <person name="Guy L."/>
            <person name="Ettema T.J."/>
        </authorList>
    </citation>
    <scope>NUCLEOTIDE SEQUENCE</scope>
</reference>
<feature type="non-terminal residue" evidence="2">
    <location>
        <position position="1"/>
    </location>
</feature>
<dbReference type="AlphaFoldDB" id="A0A0F8YMN6"/>
<feature type="compositionally biased region" description="Basic and acidic residues" evidence="1">
    <location>
        <begin position="1"/>
        <end position="23"/>
    </location>
</feature>
<organism evidence="2">
    <name type="scientific">marine sediment metagenome</name>
    <dbReference type="NCBI Taxonomy" id="412755"/>
    <lineage>
        <taxon>unclassified sequences</taxon>
        <taxon>metagenomes</taxon>
        <taxon>ecological metagenomes</taxon>
    </lineage>
</organism>
<protein>
    <submittedName>
        <fullName evidence="2">Uncharacterized protein</fullName>
    </submittedName>
</protein>
<dbReference type="SUPFAM" id="SSF53335">
    <property type="entry name" value="S-adenosyl-L-methionine-dependent methyltransferases"/>
    <property type="match status" value="1"/>
</dbReference>
<gene>
    <name evidence="2" type="ORF">LCGC14_2800900</name>
</gene>
<feature type="compositionally biased region" description="Basic and acidic residues" evidence="1">
    <location>
        <begin position="44"/>
        <end position="54"/>
    </location>
</feature>
<dbReference type="EMBL" id="LAZR01052557">
    <property type="protein sequence ID" value="KKK82688.1"/>
    <property type="molecule type" value="Genomic_DNA"/>
</dbReference>
<accession>A0A0F8YMN6</accession>
<proteinExistence type="predicted"/>
<sequence>PYEEAMGEKHHSPRADKLAEEKSNPVTYTDKVDSIITSPPYEGTEARDRSQDTSYIEDRERVYAGGSINIGKGYQAEPGNIGNLKSDSYLEAMLQVYQQCFNVLKPQGLMILVTKNFIRNKQVVRLDTDTIKLCEQAGFSYLERHYRKLPSQSFWRIIYHQKYPEVEQINHEDVLVFRAMK</sequence>
<feature type="region of interest" description="Disordered" evidence="1">
    <location>
        <begin position="1"/>
        <end position="54"/>
    </location>
</feature>